<keyword evidence="7" id="KW-0812">Transmembrane</keyword>
<evidence type="ECO:0000256" key="6">
    <source>
        <dbReference type="ARBA" id="ARBA00022841"/>
    </source>
</evidence>
<keyword evidence="6" id="KW-0016">Alginate biosynthesis</keyword>
<evidence type="ECO:0000256" key="4">
    <source>
        <dbReference type="ARBA" id="ARBA00022729"/>
    </source>
</evidence>
<evidence type="ECO:0000313" key="9">
    <source>
        <dbReference type="EMBL" id="MFC3153300.1"/>
    </source>
</evidence>
<dbReference type="RefSeq" id="WP_386723221.1">
    <property type="nucleotide sequence ID" value="NZ_JBHRSZ010000009.1"/>
</dbReference>
<evidence type="ECO:0000256" key="2">
    <source>
        <dbReference type="ARBA" id="ARBA00005182"/>
    </source>
</evidence>
<protein>
    <recommendedName>
        <fullName evidence="8">AlgX/AlgJ SGNH hydrolase-like domain-containing protein</fullName>
    </recommendedName>
</protein>
<comment type="pathway">
    <text evidence="2">Glycan biosynthesis; alginate biosynthesis.</text>
</comment>
<name>A0ABV7HHG9_9GAMM</name>
<evidence type="ECO:0000256" key="3">
    <source>
        <dbReference type="ARBA" id="ARBA00022679"/>
    </source>
</evidence>
<keyword evidence="3" id="KW-0808">Transferase</keyword>
<dbReference type="Pfam" id="PF16822">
    <property type="entry name" value="ALGX"/>
    <property type="match status" value="1"/>
</dbReference>
<evidence type="ECO:0000256" key="1">
    <source>
        <dbReference type="ARBA" id="ARBA00004418"/>
    </source>
</evidence>
<keyword evidence="5" id="KW-0574">Periplasm</keyword>
<comment type="subcellular location">
    <subcellularLocation>
        <location evidence="1">Periplasm</location>
    </subcellularLocation>
</comment>
<comment type="caution">
    <text evidence="9">The sequence shown here is derived from an EMBL/GenBank/DDBJ whole genome shotgun (WGS) entry which is preliminary data.</text>
</comment>
<dbReference type="InterPro" id="IPR031811">
    <property type="entry name" value="ALGX/ALGJ_SGNH-like"/>
</dbReference>
<feature type="domain" description="AlgX/AlgJ SGNH hydrolase-like" evidence="8">
    <location>
        <begin position="87"/>
        <end position="346"/>
    </location>
</feature>
<feature type="transmembrane region" description="Helical" evidence="7">
    <location>
        <begin position="12"/>
        <end position="29"/>
    </location>
</feature>
<keyword evidence="4" id="KW-0732">Signal</keyword>
<gene>
    <name evidence="9" type="ORF">ACFOEK_19830</name>
</gene>
<proteinExistence type="predicted"/>
<keyword evidence="7" id="KW-1133">Transmembrane helix</keyword>
<keyword evidence="10" id="KW-1185">Reference proteome</keyword>
<accession>A0ABV7HHG9</accession>
<sequence length="368" mass="41459">MFPVMKEAHKINGYLFVIMLVLMVIYSLPKIVTYVQKDIDALTLFFDGQLARDFEQDYDESLFLRAVSIEGWANFRYFLFNEGLDGVVIGKDDWLFTKEEFGSLEAASNHIPSLVGQIKKVEQILEENGKKLVLLPVPMKATIYSEYTPYFVPEPSIDIYQLFVEQLVKENVAHSAIKDVFVSNKPATQLFLKKDTHWTPAGAQLAAQTFVADFPELTGEISYVTQKSTDKDFSGDLLNFVKVSAWAAPDLTRGEALPALQTLKASNEQDEASSLFGDEAVSVALVGTSYTAIDDWNFPGYMREALQQDLISVAVKEKGPLVAMDQFLDGALLQDPDIEWVIWEFPVRSLIQKNNDKNSWQAMMDSVF</sequence>
<keyword evidence="7" id="KW-0472">Membrane</keyword>
<evidence type="ECO:0000256" key="7">
    <source>
        <dbReference type="SAM" id="Phobius"/>
    </source>
</evidence>
<evidence type="ECO:0000256" key="5">
    <source>
        <dbReference type="ARBA" id="ARBA00022764"/>
    </source>
</evidence>
<dbReference type="EMBL" id="JBHRSZ010000009">
    <property type="protein sequence ID" value="MFC3153300.1"/>
    <property type="molecule type" value="Genomic_DNA"/>
</dbReference>
<evidence type="ECO:0000259" key="8">
    <source>
        <dbReference type="Pfam" id="PF16822"/>
    </source>
</evidence>
<evidence type="ECO:0000313" key="10">
    <source>
        <dbReference type="Proteomes" id="UP001595476"/>
    </source>
</evidence>
<organism evidence="9 10">
    <name type="scientific">Litoribrevibacter euphylliae</name>
    <dbReference type="NCBI Taxonomy" id="1834034"/>
    <lineage>
        <taxon>Bacteria</taxon>
        <taxon>Pseudomonadati</taxon>
        <taxon>Pseudomonadota</taxon>
        <taxon>Gammaproteobacteria</taxon>
        <taxon>Oceanospirillales</taxon>
        <taxon>Oceanospirillaceae</taxon>
        <taxon>Litoribrevibacter</taxon>
    </lineage>
</organism>
<reference evidence="10" key="1">
    <citation type="journal article" date="2019" name="Int. J. Syst. Evol. Microbiol.">
        <title>The Global Catalogue of Microorganisms (GCM) 10K type strain sequencing project: providing services to taxonomists for standard genome sequencing and annotation.</title>
        <authorList>
            <consortium name="The Broad Institute Genomics Platform"/>
            <consortium name="The Broad Institute Genome Sequencing Center for Infectious Disease"/>
            <person name="Wu L."/>
            <person name="Ma J."/>
        </authorList>
    </citation>
    <scope>NUCLEOTIDE SEQUENCE [LARGE SCALE GENOMIC DNA]</scope>
    <source>
        <strain evidence="10">KCTC 52438</strain>
    </source>
</reference>
<dbReference type="Proteomes" id="UP001595476">
    <property type="component" value="Unassembled WGS sequence"/>
</dbReference>